<dbReference type="AlphaFoldDB" id="A0A1H4RH45"/>
<dbReference type="Proteomes" id="UP000183407">
    <property type="component" value="Unassembled WGS sequence"/>
</dbReference>
<organism evidence="1 2">
    <name type="scientific">Rhodococcus jostii</name>
    <dbReference type="NCBI Taxonomy" id="132919"/>
    <lineage>
        <taxon>Bacteria</taxon>
        <taxon>Bacillati</taxon>
        <taxon>Actinomycetota</taxon>
        <taxon>Actinomycetes</taxon>
        <taxon>Mycobacteriales</taxon>
        <taxon>Nocardiaceae</taxon>
        <taxon>Rhodococcus</taxon>
    </lineage>
</organism>
<evidence type="ECO:0000313" key="1">
    <source>
        <dbReference type="EMBL" id="SEC31190.1"/>
    </source>
</evidence>
<dbReference type="EMBL" id="FNTL01000004">
    <property type="protein sequence ID" value="SEC31190.1"/>
    <property type="molecule type" value="Genomic_DNA"/>
</dbReference>
<dbReference type="OrthoDB" id="9790578at2"/>
<evidence type="ECO:0008006" key="3">
    <source>
        <dbReference type="Google" id="ProtNLM"/>
    </source>
</evidence>
<reference evidence="2" key="1">
    <citation type="submission" date="2016-10" db="EMBL/GenBank/DDBJ databases">
        <authorList>
            <person name="Varghese N."/>
        </authorList>
    </citation>
    <scope>NUCLEOTIDE SEQUENCE [LARGE SCALE GENOMIC DNA]</scope>
    <source>
        <strain evidence="2">DSM 44719</strain>
    </source>
</reference>
<dbReference type="RefSeq" id="WP_073369584.1">
    <property type="nucleotide sequence ID" value="NZ_FNTL01000004.1"/>
</dbReference>
<accession>A0A1H4RH45</accession>
<name>A0A1H4RH45_RHOJO</name>
<evidence type="ECO:0000313" key="2">
    <source>
        <dbReference type="Proteomes" id="UP000183407"/>
    </source>
</evidence>
<protein>
    <recommendedName>
        <fullName evidence="3">3-methyladenine DNA glycosylase</fullName>
    </recommendedName>
</protein>
<proteinExistence type="predicted"/>
<gene>
    <name evidence="1" type="ORF">SAMN04490220_1317</name>
</gene>
<sequence>MTNVVDASEWVPRRDRHRERVSALIGPHRERRERGETHPVIDFLFTYYSYRPNQLLRWHAGWGTVLTGAEEYAELRGYHRTGGGVTVDPEFLRRRADTVAFTARLMEATAERPAHLSCFGLHEWAMVYRAGELRHGSVPLRLGPGGTDCVVEAAQLRCTHYDAYRFFTPAAEPRNSLPLTRADQLGREQPGCLHASMDLYKYCYKLAPLIDSDLTVDCFELALAARELDMRASPYDLTGYGYTPIPIETPHGRAEYVRQQSALAARAAPLRAAVLDRCRRLLATVRP</sequence>